<comment type="caution">
    <text evidence="1">The sequence shown here is derived from an EMBL/GenBank/DDBJ whole genome shotgun (WGS) entry which is preliminary data.</text>
</comment>
<dbReference type="Proteomes" id="UP000269945">
    <property type="component" value="Unassembled WGS sequence"/>
</dbReference>
<keyword evidence="2" id="KW-1185">Reference proteome</keyword>
<evidence type="ECO:0000313" key="2">
    <source>
        <dbReference type="Proteomes" id="UP000269945"/>
    </source>
</evidence>
<gene>
    <name evidence="1" type="ORF">BN2614_LOCUS13</name>
</gene>
<protein>
    <submittedName>
        <fullName evidence="1">Uncharacterized protein</fullName>
    </submittedName>
</protein>
<accession>A0A9X9M0Z6</accession>
<reference evidence="1 2" key="1">
    <citation type="submission" date="2018-10" db="EMBL/GenBank/DDBJ databases">
        <authorList>
            <person name="Ekblom R."/>
            <person name="Jareborg N."/>
        </authorList>
    </citation>
    <scope>NUCLEOTIDE SEQUENCE [LARGE SCALE GENOMIC DNA]</scope>
    <source>
        <tissue evidence="1">Muscle</tissue>
    </source>
</reference>
<name>A0A9X9M0Z6_GULGU</name>
<organism evidence="1 2">
    <name type="scientific">Gulo gulo</name>
    <name type="common">Wolverine</name>
    <name type="synonym">Gluton</name>
    <dbReference type="NCBI Taxonomy" id="48420"/>
    <lineage>
        <taxon>Eukaryota</taxon>
        <taxon>Metazoa</taxon>
        <taxon>Chordata</taxon>
        <taxon>Craniata</taxon>
        <taxon>Vertebrata</taxon>
        <taxon>Euteleostomi</taxon>
        <taxon>Mammalia</taxon>
        <taxon>Eutheria</taxon>
        <taxon>Laurasiatheria</taxon>
        <taxon>Carnivora</taxon>
        <taxon>Caniformia</taxon>
        <taxon>Musteloidea</taxon>
        <taxon>Mustelidae</taxon>
        <taxon>Guloninae</taxon>
        <taxon>Gulo</taxon>
    </lineage>
</organism>
<dbReference type="EMBL" id="CYRY02034809">
    <property type="protein sequence ID" value="VCX11323.1"/>
    <property type="molecule type" value="Genomic_DNA"/>
</dbReference>
<sequence length="58" mass="6305">MVPSDDIQGSLLISLTIHSLTHSLIHMCSISGARALLPGTGGVPITLWPIFWFCRTRS</sequence>
<proteinExistence type="predicted"/>
<evidence type="ECO:0000313" key="1">
    <source>
        <dbReference type="EMBL" id="VCX11323.1"/>
    </source>
</evidence>
<dbReference type="AlphaFoldDB" id="A0A9X9M0Z6"/>